<dbReference type="Proteomes" id="UP000215694">
    <property type="component" value="Unassembled WGS sequence"/>
</dbReference>
<comment type="caution">
    <text evidence="2">The sequence shown here is derived from an EMBL/GenBank/DDBJ whole genome shotgun (WGS) entry which is preliminary data.</text>
</comment>
<name>A0A371J493_9FIRM</name>
<gene>
    <name evidence="2" type="ORF">CHL78_008690</name>
</gene>
<feature type="transmembrane region" description="Helical" evidence="1">
    <location>
        <begin position="74"/>
        <end position="91"/>
    </location>
</feature>
<dbReference type="OrthoDB" id="1751619at2"/>
<feature type="transmembrane region" description="Helical" evidence="1">
    <location>
        <begin position="187"/>
        <end position="211"/>
    </location>
</feature>
<sequence length="280" mass="31876">MNKLMALVNTDLKRSKKFYLTFIGLLFSATILVNIIQILNYTKRTHIIEKAIETFGGIFYGNAILFTNGTLSRIFIIGVLTLIVYSIYSWIREYSQSSKSFYTLLMLPSNRYYIFIAKIISTATMIYGYILSLVIALFISKGIFNILLSKFTIIKTSFANDILAIDHGHFSSWNISNVIPSNFIDFIMTYGFLLIALLSVLFCGLLTILSYKDSIVKLLGVLVLCVFVLYIMMYSDIIENMFVVISSKIGAIGFCILFYTLGICIINFISYHLINKKLYV</sequence>
<accession>A0A371J493</accession>
<keyword evidence="1" id="KW-1133">Transmembrane helix</keyword>
<feature type="transmembrane region" description="Helical" evidence="1">
    <location>
        <begin position="218"/>
        <end position="237"/>
    </location>
</feature>
<evidence type="ECO:0000313" key="3">
    <source>
        <dbReference type="Proteomes" id="UP000215694"/>
    </source>
</evidence>
<dbReference type="RefSeq" id="WP_094367697.1">
    <property type="nucleotide sequence ID" value="NZ_NOJY02000012.1"/>
</dbReference>
<feature type="transmembrane region" description="Helical" evidence="1">
    <location>
        <begin position="249"/>
        <end position="274"/>
    </location>
</feature>
<feature type="transmembrane region" description="Helical" evidence="1">
    <location>
        <begin position="112"/>
        <end position="139"/>
    </location>
</feature>
<dbReference type="AlphaFoldDB" id="A0A371J493"/>
<protein>
    <submittedName>
        <fullName evidence="2">Uncharacterized protein</fullName>
    </submittedName>
</protein>
<feature type="transmembrane region" description="Helical" evidence="1">
    <location>
        <begin position="20"/>
        <end position="39"/>
    </location>
</feature>
<keyword evidence="1" id="KW-0812">Transmembrane</keyword>
<evidence type="ECO:0000256" key="1">
    <source>
        <dbReference type="SAM" id="Phobius"/>
    </source>
</evidence>
<keyword evidence="1" id="KW-0472">Membrane</keyword>
<keyword evidence="3" id="KW-1185">Reference proteome</keyword>
<evidence type="ECO:0000313" key="2">
    <source>
        <dbReference type="EMBL" id="RDY27533.1"/>
    </source>
</evidence>
<organism evidence="2 3">
    <name type="scientific">Romboutsia weinsteinii</name>
    <dbReference type="NCBI Taxonomy" id="2020949"/>
    <lineage>
        <taxon>Bacteria</taxon>
        <taxon>Bacillati</taxon>
        <taxon>Bacillota</taxon>
        <taxon>Clostridia</taxon>
        <taxon>Peptostreptococcales</taxon>
        <taxon>Peptostreptococcaceae</taxon>
        <taxon>Romboutsia</taxon>
    </lineage>
</organism>
<dbReference type="EMBL" id="NOJY02000012">
    <property type="protein sequence ID" value="RDY27533.1"/>
    <property type="molecule type" value="Genomic_DNA"/>
</dbReference>
<reference evidence="2 3" key="1">
    <citation type="journal article" date="2017" name="Genome Announc.">
        <title>Draft Genome Sequence of Romboutsia weinsteinii sp. nov. Strain CCRI-19649(T) Isolated from Surface Water.</title>
        <authorList>
            <person name="Maheux A.F."/>
            <person name="Boudreau D.K."/>
            <person name="Berube E."/>
            <person name="Boissinot M."/>
            <person name="Cantin P."/>
            <person name="Raymond F."/>
            <person name="Corbeil J."/>
            <person name="Omar R.F."/>
            <person name="Bergeron M.G."/>
        </authorList>
    </citation>
    <scope>NUCLEOTIDE SEQUENCE [LARGE SCALE GENOMIC DNA]</scope>
    <source>
        <strain evidence="2 3">CCRI-19649</strain>
    </source>
</reference>
<proteinExistence type="predicted"/>